<keyword evidence="2 7" id="KW-0663">Pyridoxal phosphate</keyword>
<evidence type="ECO:0000256" key="4">
    <source>
        <dbReference type="ARBA" id="ARBA00047199"/>
    </source>
</evidence>
<dbReference type="Gene3D" id="3.90.1150.10">
    <property type="entry name" value="Aspartate Aminotransferase, domain 1"/>
    <property type="match status" value="1"/>
</dbReference>
<gene>
    <name evidence="9" type="ORF">DL346_14450</name>
</gene>
<dbReference type="GO" id="GO:0005737">
    <property type="term" value="C:cytoplasm"/>
    <property type="evidence" value="ECO:0007669"/>
    <property type="project" value="TreeGrafter"/>
</dbReference>
<dbReference type="Pfam" id="PF01053">
    <property type="entry name" value="Cys_Met_Meta_PP"/>
    <property type="match status" value="1"/>
</dbReference>
<dbReference type="GO" id="GO:0018826">
    <property type="term" value="F:methionine gamma-lyase activity"/>
    <property type="evidence" value="ECO:0007669"/>
    <property type="project" value="UniProtKB-EC"/>
</dbReference>
<dbReference type="SUPFAM" id="SSF53383">
    <property type="entry name" value="PLP-dependent transferases"/>
    <property type="match status" value="1"/>
</dbReference>
<name>A0A328U1C3_9BACL</name>
<dbReference type="InterPro" id="IPR015422">
    <property type="entry name" value="PyrdxlP-dep_Trfase_small"/>
</dbReference>
<comment type="cofactor">
    <cofactor evidence="1 8">
        <name>pyridoxal 5'-phosphate</name>
        <dbReference type="ChEBI" id="CHEBI:597326"/>
    </cofactor>
</comment>
<dbReference type="PANTHER" id="PTHR11808:SF80">
    <property type="entry name" value="CYSTATHIONINE GAMMA-LYASE"/>
    <property type="match status" value="1"/>
</dbReference>
<comment type="similarity">
    <text evidence="8">Belongs to the trans-sulfuration enzymes family.</text>
</comment>
<keyword evidence="9" id="KW-0456">Lyase</keyword>
<evidence type="ECO:0000313" key="9">
    <source>
        <dbReference type="EMBL" id="RAP76567.1"/>
    </source>
</evidence>
<comment type="caution">
    <text evidence="9">The sequence shown here is derived from an EMBL/GenBank/DDBJ whole genome shotgun (WGS) entry which is preliminary data.</text>
</comment>
<evidence type="ECO:0000256" key="6">
    <source>
        <dbReference type="ARBA" id="ARBA00052699"/>
    </source>
</evidence>
<evidence type="ECO:0000256" key="8">
    <source>
        <dbReference type="RuleBase" id="RU362118"/>
    </source>
</evidence>
<dbReference type="GO" id="GO:0047982">
    <property type="term" value="F:homocysteine desulfhydrase activity"/>
    <property type="evidence" value="ECO:0007669"/>
    <property type="project" value="UniProtKB-EC"/>
</dbReference>
<dbReference type="OrthoDB" id="9780685at2"/>
<dbReference type="PIRSF" id="PIRSF001434">
    <property type="entry name" value="CGS"/>
    <property type="match status" value="1"/>
</dbReference>
<sequence>MDYKNKEDICAHLGDDYSRFLGAIVPPIFQTTLFTNTDKHGYVYTRVSNPTTEIVEGKIAALEEGEAAKCFSSGMAAISAAIMRAVRTGSHVICPITVYGGTKHFLTDYLPRFQVETTFVPGDSIEDFERAIRPNTHLIYLESPSSNLFALQDLQALAQLARERGITTIADNTWATPLYQNPLALGIDMVVHSASKYLGGHSDVTAGAAAGKSSIMNELAGQERQLYGAVMDPHSSWLLLRGIRTLPVRMSQHQESAMKAARFLEAHPKVERVFYPGLPSHPQYDLGLKQMTGYTGLLSFMPIGRPERIIEAVKSMRYFQFGPSWGGFESLVMTYGMGASKEETDRMGIPGGLVRISVGLEHAESLLEDLEHALSKI</sequence>
<feature type="modified residue" description="N6-(pyridoxal phosphate)lysine" evidence="7">
    <location>
        <position position="196"/>
    </location>
</feature>
<evidence type="ECO:0000256" key="5">
    <source>
        <dbReference type="ARBA" id="ARBA00048780"/>
    </source>
</evidence>
<dbReference type="GO" id="GO:0019346">
    <property type="term" value="P:transsulfuration"/>
    <property type="evidence" value="ECO:0007669"/>
    <property type="project" value="InterPro"/>
</dbReference>
<dbReference type="InterPro" id="IPR015421">
    <property type="entry name" value="PyrdxlP-dep_Trfase_major"/>
</dbReference>
<dbReference type="PANTHER" id="PTHR11808">
    <property type="entry name" value="TRANS-SULFURATION ENZYME FAMILY MEMBER"/>
    <property type="match status" value="1"/>
</dbReference>
<dbReference type="EMBL" id="QLUW01000002">
    <property type="protein sequence ID" value="RAP76567.1"/>
    <property type="molecule type" value="Genomic_DNA"/>
</dbReference>
<dbReference type="InterPro" id="IPR000277">
    <property type="entry name" value="Cys/Met-Metab_PyrdxlP-dep_enz"/>
</dbReference>
<dbReference type="Gene3D" id="3.40.640.10">
    <property type="entry name" value="Type I PLP-dependent aspartate aminotransferase-like (Major domain)"/>
    <property type="match status" value="1"/>
</dbReference>
<comment type="catalytic activity">
    <reaction evidence="5">
        <text>L-homocysteine + H2O = 2-oxobutanoate + hydrogen sulfide + NH4(+) + H(+)</text>
        <dbReference type="Rhea" id="RHEA:14501"/>
        <dbReference type="ChEBI" id="CHEBI:15377"/>
        <dbReference type="ChEBI" id="CHEBI:15378"/>
        <dbReference type="ChEBI" id="CHEBI:16763"/>
        <dbReference type="ChEBI" id="CHEBI:28938"/>
        <dbReference type="ChEBI" id="CHEBI:29919"/>
        <dbReference type="ChEBI" id="CHEBI:58199"/>
        <dbReference type="EC" id="4.4.1.2"/>
    </reaction>
    <physiologicalReaction direction="left-to-right" evidence="5">
        <dbReference type="Rhea" id="RHEA:14502"/>
    </physiologicalReaction>
</comment>
<dbReference type="RefSeq" id="WP_112882785.1">
    <property type="nucleotide sequence ID" value="NZ_QLUW01000002.1"/>
</dbReference>
<dbReference type="EC" id="4.4.1.2" evidence="3"/>
<evidence type="ECO:0000256" key="3">
    <source>
        <dbReference type="ARBA" id="ARBA00047175"/>
    </source>
</evidence>
<keyword evidence="10" id="KW-1185">Reference proteome</keyword>
<protein>
    <recommendedName>
        <fullName evidence="3">homocysteine desulfhydrase</fullName>
        <ecNumber evidence="3">4.4.1.2</ecNumber>
    </recommendedName>
    <alternativeName>
        <fullName evidence="4">Homocysteine desulfhydrase</fullName>
    </alternativeName>
</protein>
<accession>A0A328U1C3</accession>
<dbReference type="GO" id="GO:0030170">
    <property type="term" value="F:pyridoxal phosphate binding"/>
    <property type="evidence" value="ECO:0007669"/>
    <property type="project" value="InterPro"/>
</dbReference>
<dbReference type="AlphaFoldDB" id="A0A328U1C3"/>
<dbReference type="Proteomes" id="UP000249260">
    <property type="component" value="Unassembled WGS sequence"/>
</dbReference>
<evidence type="ECO:0000256" key="2">
    <source>
        <dbReference type="ARBA" id="ARBA00022898"/>
    </source>
</evidence>
<reference evidence="9 10" key="1">
    <citation type="submission" date="2018-06" db="EMBL/GenBank/DDBJ databases">
        <title>Paenibacillus montanisoli sp. nov., isolated from mountain area soil.</title>
        <authorList>
            <person name="Wu M."/>
        </authorList>
    </citation>
    <scope>NUCLEOTIDE SEQUENCE [LARGE SCALE GENOMIC DNA]</scope>
    <source>
        <strain evidence="9 10">RA17</strain>
    </source>
</reference>
<evidence type="ECO:0000256" key="7">
    <source>
        <dbReference type="PIRSR" id="PIRSR001434-2"/>
    </source>
</evidence>
<evidence type="ECO:0000256" key="1">
    <source>
        <dbReference type="ARBA" id="ARBA00001933"/>
    </source>
</evidence>
<dbReference type="FunFam" id="3.40.640.10:FF:000046">
    <property type="entry name" value="Cystathionine gamma-lyase"/>
    <property type="match status" value="1"/>
</dbReference>
<dbReference type="CDD" id="cd00614">
    <property type="entry name" value="CGS_like"/>
    <property type="match status" value="1"/>
</dbReference>
<comment type="catalytic activity">
    <reaction evidence="6">
        <text>L-methionine + H2O = methanethiol + 2-oxobutanoate + NH4(+)</text>
        <dbReference type="Rhea" id="RHEA:23800"/>
        <dbReference type="ChEBI" id="CHEBI:15377"/>
        <dbReference type="ChEBI" id="CHEBI:16007"/>
        <dbReference type="ChEBI" id="CHEBI:16763"/>
        <dbReference type="ChEBI" id="CHEBI:28938"/>
        <dbReference type="ChEBI" id="CHEBI:57844"/>
        <dbReference type="EC" id="4.4.1.11"/>
    </reaction>
    <physiologicalReaction direction="left-to-right" evidence="6">
        <dbReference type="Rhea" id="RHEA:23801"/>
    </physiologicalReaction>
</comment>
<organism evidence="9 10">
    <name type="scientific">Paenibacillus montanisoli</name>
    <dbReference type="NCBI Taxonomy" id="2081970"/>
    <lineage>
        <taxon>Bacteria</taxon>
        <taxon>Bacillati</taxon>
        <taxon>Bacillota</taxon>
        <taxon>Bacilli</taxon>
        <taxon>Bacillales</taxon>
        <taxon>Paenibacillaceae</taxon>
        <taxon>Paenibacillus</taxon>
    </lineage>
</organism>
<evidence type="ECO:0000313" key="10">
    <source>
        <dbReference type="Proteomes" id="UP000249260"/>
    </source>
</evidence>
<dbReference type="InterPro" id="IPR015424">
    <property type="entry name" value="PyrdxlP-dep_Trfase"/>
</dbReference>
<proteinExistence type="inferred from homology"/>